<accession>A0AAN8WSD0</accession>
<dbReference type="Proteomes" id="UP001381693">
    <property type="component" value="Unassembled WGS sequence"/>
</dbReference>
<feature type="compositionally biased region" description="Low complexity" evidence="1">
    <location>
        <begin position="189"/>
        <end position="206"/>
    </location>
</feature>
<sequence length="878" mass="95190">MVAGGVQSVEEGTLYATHPSYYPQFYSTLLPPAPPGSYSSSNYSSSTYSSSGQSSDCSWLRQEGVEGVRGSSPSSRARHPRCTCPSPEALRQARKALVARRVRASRDPRCTCPSPSASRDVSPWSGTSPSPPSSPATASPPPRHPRCTCPEPEPTLKLGSNRHVRSTRDLRCTCPSTPTPPPPHKEPECTCPPHLRAQQSQPQKQQPTRHSSKGKLVHAVLLNYPGSTAISTDHGDFVKLSDSPDKISESDVALKIKPKRKAKLKPKEDKNDNDITGTDGGDVGCVSGTEDLHTPPSSPAQRVKNKLCHLKHKVVSGVAALTTARSHKDHDGRTCNCESEVSSASKPKVRPPGVVTRILPPPSPISKEARDEMKDDSSLSTDQEGTFSVEDLPQPILEDVCSPLGSVPPLSPPDHPFTPTIRENLFHHPRTRHIFELGSNANLTSPISTPGRDIHNVSSRGTIESRVLHPNLRQLQKLSISHGQLDEDLASVIRTRSMELYVKDVSDQTSRLSNQHRLGGSVSHVAAMAVAASAQMEHQLARKTLPYSPNRLRAGNGGLQFSTPCLNSGSLTCFSTTQNTLKVGVHSSLDRMSTGNRKHPDYENVAFHNSGDYVMLSKRLLDQWELSYDACLPPEGSLIVTDSTGVATLQGDLPSVSVSESEQISTALPLKNQQLENVALPSCPSTTVPPLAYSPSCFSSVVEETTLSAHLPPPITTHPLSSVVTYTTNAPCSQFLPRPSSSPTPPPSTPPLPSGLGPPDLPLPLPPSASTLAQLQNQHVGGLTTQGKDTVISSFRQSREDLREHLGRLSSPRRDSLKMVKKEDLWMPRSSIQLDSRPFRRRRASDTITNMRRGSSSSTSQLEQTGEWRRRPLHAPLQ</sequence>
<feature type="compositionally biased region" description="Basic residues" evidence="1">
    <location>
        <begin position="92"/>
        <end position="103"/>
    </location>
</feature>
<feature type="compositionally biased region" description="Pro residues" evidence="1">
    <location>
        <begin position="129"/>
        <end position="142"/>
    </location>
</feature>
<keyword evidence="3" id="KW-1185">Reference proteome</keyword>
<feature type="region of interest" description="Disordered" evidence="1">
    <location>
        <begin position="839"/>
        <end position="878"/>
    </location>
</feature>
<organism evidence="2 3">
    <name type="scientific">Halocaridina rubra</name>
    <name type="common">Hawaiian red shrimp</name>
    <dbReference type="NCBI Taxonomy" id="373956"/>
    <lineage>
        <taxon>Eukaryota</taxon>
        <taxon>Metazoa</taxon>
        <taxon>Ecdysozoa</taxon>
        <taxon>Arthropoda</taxon>
        <taxon>Crustacea</taxon>
        <taxon>Multicrustacea</taxon>
        <taxon>Malacostraca</taxon>
        <taxon>Eumalacostraca</taxon>
        <taxon>Eucarida</taxon>
        <taxon>Decapoda</taxon>
        <taxon>Pleocyemata</taxon>
        <taxon>Caridea</taxon>
        <taxon>Atyoidea</taxon>
        <taxon>Atyidae</taxon>
        <taxon>Halocaridina</taxon>
    </lineage>
</organism>
<feature type="compositionally biased region" description="Pro residues" evidence="1">
    <location>
        <begin position="740"/>
        <end position="753"/>
    </location>
</feature>
<evidence type="ECO:0000313" key="3">
    <source>
        <dbReference type="Proteomes" id="UP001381693"/>
    </source>
</evidence>
<evidence type="ECO:0000313" key="2">
    <source>
        <dbReference type="EMBL" id="KAK7071461.1"/>
    </source>
</evidence>
<protein>
    <submittedName>
        <fullName evidence="2">Uncharacterized protein</fullName>
    </submittedName>
</protein>
<reference evidence="2 3" key="1">
    <citation type="submission" date="2023-11" db="EMBL/GenBank/DDBJ databases">
        <title>Halocaridina rubra genome assembly.</title>
        <authorList>
            <person name="Smith C."/>
        </authorList>
    </citation>
    <scope>NUCLEOTIDE SEQUENCE [LARGE SCALE GENOMIC DNA]</scope>
    <source>
        <strain evidence="2">EP-1</strain>
        <tissue evidence="2">Whole</tissue>
    </source>
</reference>
<feature type="compositionally biased region" description="Polar residues" evidence="1">
    <location>
        <begin position="846"/>
        <end position="864"/>
    </location>
</feature>
<feature type="non-terminal residue" evidence="2">
    <location>
        <position position="878"/>
    </location>
</feature>
<feature type="region of interest" description="Disordered" evidence="1">
    <location>
        <begin position="731"/>
        <end position="768"/>
    </location>
</feature>
<comment type="caution">
    <text evidence="2">The sequence shown here is derived from an EMBL/GenBank/DDBJ whole genome shotgun (WGS) entry which is preliminary data.</text>
</comment>
<feature type="region of interest" description="Disordered" evidence="1">
    <location>
        <begin position="323"/>
        <end position="385"/>
    </location>
</feature>
<feature type="compositionally biased region" description="Polar residues" evidence="1">
    <location>
        <begin position="336"/>
        <end position="345"/>
    </location>
</feature>
<feature type="region of interest" description="Disordered" evidence="1">
    <location>
        <begin position="35"/>
        <end position="214"/>
    </location>
</feature>
<gene>
    <name evidence="2" type="ORF">SK128_019548</name>
</gene>
<name>A0AAN8WSD0_HALRR</name>
<dbReference type="AlphaFoldDB" id="A0AAN8WSD0"/>
<proteinExistence type="predicted"/>
<feature type="compositionally biased region" description="Low complexity" evidence="1">
    <location>
        <begin position="37"/>
        <end position="58"/>
    </location>
</feature>
<feature type="region of interest" description="Disordered" evidence="1">
    <location>
        <begin position="259"/>
        <end position="302"/>
    </location>
</feature>
<feature type="compositionally biased region" description="Basic and acidic residues" evidence="1">
    <location>
        <begin position="367"/>
        <end position="377"/>
    </location>
</feature>
<dbReference type="EMBL" id="JAXCGZ010014500">
    <property type="protein sequence ID" value="KAK7071461.1"/>
    <property type="molecule type" value="Genomic_DNA"/>
</dbReference>
<evidence type="ECO:0000256" key="1">
    <source>
        <dbReference type="SAM" id="MobiDB-lite"/>
    </source>
</evidence>